<dbReference type="AlphaFoldDB" id="A0A6M2BQ36"/>
<dbReference type="InterPro" id="IPR029510">
    <property type="entry name" value="Ald_DH_CS_GLU"/>
</dbReference>
<dbReference type="InterPro" id="IPR044086">
    <property type="entry name" value="LUC3-like"/>
</dbReference>
<dbReference type="InterPro" id="IPR016161">
    <property type="entry name" value="Ald_DH/histidinol_DH"/>
</dbReference>
<keyword evidence="2 4" id="KW-0560">Oxidoreductase</keyword>
<evidence type="ECO:0000256" key="4">
    <source>
        <dbReference type="RuleBase" id="RU003345"/>
    </source>
</evidence>
<dbReference type="SUPFAM" id="SSF53720">
    <property type="entry name" value="ALDH-like"/>
    <property type="match status" value="1"/>
</dbReference>
<proteinExistence type="inferred from homology"/>
<dbReference type="InterPro" id="IPR016162">
    <property type="entry name" value="Ald_DH_N"/>
</dbReference>
<evidence type="ECO:0000313" key="6">
    <source>
        <dbReference type="EMBL" id="NGY04325.1"/>
    </source>
</evidence>
<dbReference type="CDD" id="cd07106">
    <property type="entry name" value="ALDH_AldA-AAD23400"/>
    <property type="match status" value="1"/>
</dbReference>
<evidence type="ECO:0000313" key="7">
    <source>
        <dbReference type="Proteomes" id="UP000472676"/>
    </source>
</evidence>
<dbReference type="Pfam" id="PF00171">
    <property type="entry name" value="Aldedh"/>
    <property type="match status" value="1"/>
</dbReference>
<comment type="caution">
    <text evidence="6">The sequence shown here is derived from an EMBL/GenBank/DDBJ whole genome shotgun (WGS) entry which is preliminary data.</text>
</comment>
<dbReference type="Gene3D" id="3.40.605.10">
    <property type="entry name" value="Aldehyde Dehydrogenase, Chain A, domain 1"/>
    <property type="match status" value="1"/>
</dbReference>
<organism evidence="6 7">
    <name type="scientific">Solimonas terrae</name>
    <dbReference type="NCBI Taxonomy" id="1396819"/>
    <lineage>
        <taxon>Bacteria</taxon>
        <taxon>Pseudomonadati</taxon>
        <taxon>Pseudomonadota</taxon>
        <taxon>Gammaproteobacteria</taxon>
        <taxon>Nevskiales</taxon>
        <taxon>Nevskiaceae</taxon>
        <taxon>Solimonas</taxon>
    </lineage>
</organism>
<evidence type="ECO:0000256" key="3">
    <source>
        <dbReference type="PROSITE-ProRule" id="PRU10007"/>
    </source>
</evidence>
<dbReference type="FunFam" id="3.40.605.10:FF:000007">
    <property type="entry name" value="NAD/NADP-dependent betaine aldehyde dehydrogenase"/>
    <property type="match status" value="1"/>
</dbReference>
<gene>
    <name evidence="6" type="ORF">G7Y85_06085</name>
</gene>
<dbReference type="Gene3D" id="3.40.309.10">
    <property type="entry name" value="Aldehyde Dehydrogenase, Chain A, domain 2"/>
    <property type="match status" value="1"/>
</dbReference>
<evidence type="ECO:0000256" key="1">
    <source>
        <dbReference type="ARBA" id="ARBA00009986"/>
    </source>
</evidence>
<dbReference type="PROSITE" id="PS00687">
    <property type="entry name" value="ALDEHYDE_DEHYDR_GLU"/>
    <property type="match status" value="1"/>
</dbReference>
<protein>
    <submittedName>
        <fullName evidence="6">Aldehyde dehydrogenase family protein</fullName>
    </submittedName>
</protein>
<name>A0A6M2BQ36_9GAMM</name>
<feature type="active site" evidence="3">
    <location>
        <position position="248"/>
    </location>
</feature>
<dbReference type="InterPro" id="IPR015590">
    <property type="entry name" value="Aldehyde_DH_dom"/>
</dbReference>
<sequence>MQNNQTGAPVYSMTIGGEPVMTTATIPVINPATGSVFAAAPDAGAAELDRAVSAARAAFAGWRATPLAERRARLIGAAERIEQNARELGALFTREQGRPAGFARQEIHAAAYWFRAMAAIDVPVEIAEDSETRRIEVHHEPLGVVCAIVPWNFPVLLAAWKIAPALVAGNTMVLKPSPFTPLCMLRIAELLRDVLPPGVLNVISGGDALGPMMTAHPGFAKISFTGSTATGKRVMESAARDLKRVTLELGGNDAAIVLPDVDVDAVAEALFFGAFYNTAQVCIATKRLYIHDDIYDALRDRLHAIARSARVGDGALKETQFGPLQNAPQYRRVKQLIEETRAAGHVLLEGGPVPEQGYFLPLTLVDNPPDDSRVVVEEAFGPILPLLRYRSIDEVVARANASEYGLAGAVWSADVDRALEVARRLDTGTVWINQNLQSTPQAPLGGHKHSGIGVENGLVGLLEFTQTKSIYIPRQAGYKTGF</sequence>
<dbReference type="InterPro" id="IPR016163">
    <property type="entry name" value="Ald_DH_C"/>
</dbReference>
<dbReference type="RefSeq" id="WP_166253486.1">
    <property type="nucleotide sequence ID" value="NZ_JAAMOW010000003.1"/>
</dbReference>
<accession>A0A6M2BQ36</accession>
<dbReference type="Proteomes" id="UP000472676">
    <property type="component" value="Unassembled WGS sequence"/>
</dbReference>
<dbReference type="GO" id="GO:0016620">
    <property type="term" value="F:oxidoreductase activity, acting on the aldehyde or oxo group of donors, NAD or NADP as acceptor"/>
    <property type="evidence" value="ECO:0007669"/>
    <property type="project" value="InterPro"/>
</dbReference>
<keyword evidence="7" id="KW-1185">Reference proteome</keyword>
<dbReference type="EMBL" id="JAAMOW010000003">
    <property type="protein sequence ID" value="NGY04325.1"/>
    <property type="molecule type" value="Genomic_DNA"/>
</dbReference>
<feature type="domain" description="Aldehyde dehydrogenase" evidence="5">
    <location>
        <begin position="24"/>
        <end position="470"/>
    </location>
</feature>
<evidence type="ECO:0000259" key="5">
    <source>
        <dbReference type="Pfam" id="PF00171"/>
    </source>
</evidence>
<comment type="similarity">
    <text evidence="1 4">Belongs to the aldehyde dehydrogenase family.</text>
</comment>
<dbReference type="PANTHER" id="PTHR11699">
    <property type="entry name" value="ALDEHYDE DEHYDROGENASE-RELATED"/>
    <property type="match status" value="1"/>
</dbReference>
<reference evidence="6 7" key="1">
    <citation type="journal article" date="2014" name="Int. J. Syst. Evol. Microbiol.">
        <title>Solimonas terrae sp. nov., isolated from soil.</title>
        <authorList>
            <person name="Kim S.J."/>
            <person name="Moon J.Y."/>
            <person name="Weon H.Y."/>
            <person name="Ahn J.H."/>
            <person name="Chen W.M."/>
            <person name="Kwon S.W."/>
        </authorList>
    </citation>
    <scope>NUCLEOTIDE SEQUENCE [LARGE SCALE GENOMIC DNA]</scope>
    <source>
        <strain evidence="6 7">KIS83-12</strain>
    </source>
</reference>
<evidence type="ECO:0000256" key="2">
    <source>
        <dbReference type="ARBA" id="ARBA00023002"/>
    </source>
</evidence>